<evidence type="ECO:0000313" key="2">
    <source>
        <dbReference type="EMBL" id="GGM82595.1"/>
    </source>
</evidence>
<dbReference type="EMBL" id="BMMK01000057">
    <property type="protein sequence ID" value="GGM82595.1"/>
    <property type="molecule type" value="Genomic_DNA"/>
</dbReference>
<name>A0A8J3FZ93_9PSEU</name>
<feature type="region of interest" description="Disordered" evidence="1">
    <location>
        <begin position="54"/>
        <end position="124"/>
    </location>
</feature>
<dbReference type="AlphaFoldDB" id="A0A8J3FZ93"/>
<feature type="region of interest" description="Disordered" evidence="1">
    <location>
        <begin position="136"/>
        <end position="165"/>
    </location>
</feature>
<accession>A0A8J3FZ93</accession>
<feature type="region of interest" description="Disordered" evidence="1">
    <location>
        <begin position="1"/>
        <end position="38"/>
    </location>
</feature>
<feature type="compositionally biased region" description="Acidic residues" evidence="1">
    <location>
        <begin position="95"/>
        <end position="107"/>
    </location>
</feature>
<comment type="caution">
    <text evidence="2">The sequence shown here is derived from an EMBL/GenBank/DDBJ whole genome shotgun (WGS) entry which is preliminary data.</text>
</comment>
<proteinExistence type="predicted"/>
<reference evidence="2" key="2">
    <citation type="submission" date="2020-09" db="EMBL/GenBank/DDBJ databases">
        <authorList>
            <person name="Sun Q."/>
            <person name="Zhou Y."/>
        </authorList>
    </citation>
    <scope>NUCLEOTIDE SEQUENCE</scope>
    <source>
        <strain evidence="2">CGMCC 4.5737</strain>
    </source>
</reference>
<organism evidence="2 3">
    <name type="scientific">Longimycelium tulufanense</name>
    <dbReference type="NCBI Taxonomy" id="907463"/>
    <lineage>
        <taxon>Bacteria</taxon>
        <taxon>Bacillati</taxon>
        <taxon>Actinomycetota</taxon>
        <taxon>Actinomycetes</taxon>
        <taxon>Pseudonocardiales</taxon>
        <taxon>Pseudonocardiaceae</taxon>
        <taxon>Longimycelium</taxon>
    </lineage>
</organism>
<feature type="compositionally biased region" description="Low complexity" evidence="1">
    <location>
        <begin position="269"/>
        <end position="283"/>
    </location>
</feature>
<gene>
    <name evidence="2" type="ORF">GCM10012275_61460</name>
</gene>
<protein>
    <submittedName>
        <fullName evidence="2">Uncharacterized protein</fullName>
    </submittedName>
</protein>
<feature type="region of interest" description="Disordered" evidence="1">
    <location>
        <begin position="723"/>
        <end position="743"/>
    </location>
</feature>
<feature type="region of interest" description="Disordered" evidence="1">
    <location>
        <begin position="587"/>
        <end position="618"/>
    </location>
</feature>
<evidence type="ECO:0000313" key="3">
    <source>
        <dbReference type="Proteomes" id="UP000637578"/>
    </source>
</evidence>
<dbReference type="Proteomes" id="UP000637578">
    <property type="component" value="Unassembled WGS sequence"/>
</dbReference>
<keyword evidence="3" id="KW-1185">Reference proteome</keyword>
<reference evidence="2" key="1">
    <citation type="journal article" date="2014" name="Int. J. Syst. Evol. Microbiol.">
        <title>Complete genome sequence of Corynebacterium casei LMG S-19264T (=DSM 44701T), isolated from a smear-ripened cheese.</title>
        <authorList>
            <consortium name="US DOE Joint Genome Institute (JGI-PGF)"/>
            <person name="Walter F."/>
            <person name="Albersmeier A."/>
            <person name="Kalinowski J."/>
            <person name="Ruckert C."/>
        </authorList>
    </citation>
    <scope>NUCLEOTIDE SEQUENCE</scope>
    <source>
        <strain evidence="2">CGMCC 4.5737</strain>
    </source>
</reference>
<sequence length="787" mass="84141">MGDTVIVCNGAGQRPTATKTLGGPHLGPKLSRRRTYGRCPTCNRWMGLTSAGNLARHKADPHTPQTPPENTTEAAEQQDAPTAEHTAPAPVVLEQDPDDETPDEEPPTDPAAPIDPEGNDAGVQGDLFALDAENSAATRTVSPAEPCEDTPADAVESTRGEDVTPGASMTVDAALAADGSGLSPVVWRHWQTGDTPAGYDGPHDIDPGSQACRVARCVCGWAVRWENEGQRDRMVERHRQRYGIADDTDGAAAGQQDNKPNDTNEGENTIMGTTTDTTGGTIMRSDDQPVQSPRLTGALAAVLGDGWTVMDDAGRWMDRSILVGPEYALTVHCLTSHRAADRGKVEIRGVLPSGWSDLVDYCTTNPVIRVSANRAERDPAAVVADIRRRLLPGFLALRGKIEAGARREAARAAQRATLVGRLTSATGGFGERWGNNTHSPDRITIGTVGDPVQAGITTSHGAGEVKLEIELTDADQAVNLVELLASFAAQHGQRRALRRGSSAETIDTTPELVIGTAGEVLHSGSARDDGRAFCGVDLEQRHGVYRRYTDAIPALVEQGYGAENACRDCWTSEARLQLTRAAFHHRRPAPTAPVVDEDHDERDQPADTAPAPTDVVWPTETDNRAAGTVGRSGAVTAPTVEHDQGQTEHTATVRVYDVPPTATCGCGWTGRYDTPDQAQAAARTHIYRERTDVTNRMDAARFVTLAEPVLSVTAPAAPTVDRTAIPRNTHGEPQWTSTRPTPDGARAWCNVPGCDWSVEGCTDRKTARRRARAHRAECAHIAAALTS</sequence>
<evidence type="ECO:0000256" key="1">
    <source>
        <dbReference type="SAM" id="MobiDB-lite"/>
    </source>
</evidence>
<feature type="region of interest" description="Disordered" evidence="1">
    <location>
        <begin position="243"/>
        <end position="291"/>
    </location>
</feature>